<protein>
    <submittedName>
        <fullName evidence="1">Uncharacterized protein</fullName>
    </submittedName>
</protein>
<reference evidence="1" key="1">
    <citation type="journal article" date="2021" name="Sci. Adv.">
        <title>The American lobster genome reveals insights on longevity, neural, and immune adaptations.</title>
        <authorList>
            <person name="Polinski J.M."/>
            <person name="Zimin A.V."/>
            <person name="Clark K.F."/>
            <person name="Kohn A.B."/>
            <person name="Sadowski N."/>
            <person name="Timp W."/>
            <person name="Ptitsyn A."/>
            <person name="Khanna P."/>
            <person name="Romanova D.Y."/>
            <person name="Williams P."/>
            <person name="Greenwood S.J."/>
            <person name="Moroz L.L."/>
            <person name="Walt D.R."/>
            <person name="Bodnar A.G."/>
        </authorList>
    </citation>
    <scope>NUCLEOTIDE SEQUENCE</scope>
    <source>
        <strain evidence="1">GMGI-L3</strain>
    </source>
</reference>
<name>A0A8J5MVW1_HOMAM</name>
<keyword evidence="2" id="KW-1185">Reference proteome</keyword>
<dbReference type="Proteomes" id="UP000747542">
    <property type="component" value="Unassembled WGS sequence"/>
</dbReference>
<dbReference type="AlphaFoldDB" id="A0A8J5MVW1"/>
<sequence>MERIRCTFPCLKTARTTASALRAPLGCSNVELTHSIILRKKPATGL</sequence>
<organism evidence="1 2">
    <name type="scientific">Homarus americanus</name>
    <name type="common">American lobster</name>
    <dbReference type="NCBI Taxonomy" id="6706"/>
    <lineage>
        <taxon>Eukaryota</taxon>
        <taxon>Metazoa</taxon>
        <taxon>Ecdysozoa</taxon>
        <taxon>Arthropoda</taxon>
        <taxon>Crustacea</taxon>
        <taxon>Multicrustacea</taxon>
        <taxon>Malacostraca</taxon>
        <taxon>Eumalacostraca</taxon>
        <taxon>Eucarida</taxon>
        <taxon>Decapoda</taxon>
        <taxon>Pleocyemata</taxon>
        <taxon>Astacidea</taxon>
        <taxon>Nephropoidea</taxon>
        <taxon>Nephropidae</taxon>
        <taxon>Homarus</taxon>
    </lineage>
</organism>
<accession>A0A8J5MVW1</accession>
<gene>
    <name evidence="1" type="ORF">Hamer_G013089</name>
</gene>
<dbReference type="EMBL" id="JAHLQT010024020">
    <property type="protein sequence ID" value="KAG7165591.1"/>
    <property type="molecule type" value="Genomic_DNA"/>
</dbReference>
<comment type="caution">
    <text evidence="1">The sequence shown here is derived from an EMBL/GenBank/DDBJ whole genome shotgun (WGS) entry which is preliminary data.</text>
</comment>
<evidence type="ECO:0000313" key="1">
    <source>
        <dbReference type="EMBL" id="KAG7165591.1"/>
    </source>
</evidence>
<proteinExistence type="predicted"/>
<evidence type="ECO:0000313" key="2">
    <source>
        <dbReference type="Proteomes" id="UP000747542"/>
    </source>
</evidence>